<name>A0A6A3C3H5_HIBSY</name>
<gene>
    <name evidence="1" type="ORF">F3Y22_tig00014370pilonHSYRG00126</name>
</gene>
<reference evidence="1" key="1">
    <citation type="submission" date="2019-09" db="EMBL/GenBank/DDBJ databases">
        <title>Draft genome information of white flower Hibiscus syriacus.</title>
        <authorList>
            <person name="Kim Y.-M."/>
        </authorList>
    </citation>
    <scope>NUCLEOTIDE SEQUENCE [LARGE SCALE GENOMIC DNA]</scope>
    <source>
        <strain evidence="1">YM2019G1</strain>
    </source>
</reference>
<dbReference type="Proteomes" id="UP000436088">
    <property type="component" value="Unassembled WGS sequence"/>
</dbReference>
<accession>A0A6A3C3H5</accession>
<keyword evidence="2" id="KW-1185">Reference proteome</keyword>
<comment type="caution">
    <text evidence="1">The sequence shown here is derived from an EMBL/GenBank/DDBJ whole genome shotgun (WGS) entry which is preliminary data.</text>
</comment>
<organism evidence="1 2">
    <name type="scientific">Hibiscus syriacus</name>
    <name type="common">Rose of Sharon</name>
    <dbReference type="NCBI Taxonomy" id="106335"/>
    <lineage>
        <taxon>Eukaryota</taxon>
        <taxon>Viridiplantae</taxon>
        <taxon>Streptophyta</taxon>
        <taxon>Embryophyta</taxon>
        <taxon>Tracheophyta</taxon>
        <taxon>Spermatophyta</taxon>
        <taxon>Magnoliopsida</taxon>
        <taxon>eudicotyledons</taxon>
        <taxon>Gunneridae</taxon>
        <taxon>Pentapetalae</taxon>
        <taxon>rosids</taxon>
        <taxon>malvids</taxon>
        <taxon>Malvales</taxon>
        <taxon>Malvaceae</taxon>
        <taxon>Malvoideae</taxon>
        <taxon>Hibiscus</taxon>
    </lineage>
</organism>
<proteinExistence type="predicted"/>
<dbReference type="AlphaFoldDB" id="A0A6A3C3H5"/>
<sequence length="68" mass="7437">MGEDTGNGISADARSAGELLSYAKKLVPMALVKAREVKGFPGRLKMIISKLEQITVAEDGYRIEQNRN</sequence>
<dbReference type="EMBL" id="VEPZ02000572">
    <property type="protein sequence ID" value="KAE8722158.1"/>
    <property type="molecule type" value="Genomic_DNA"/>
</dbReference>
<evidence type="ECO:0000313" key="1">
    <source>
        <dbReference type="EMBL" id="KAE8722158.1"/>
    </source>
</evidence>
<protein>
    <submittedName>
        <fullName evidence="1">Uncharacterized protein</fullName>
    </submittedName>
</protein>
<evidence type="ECO:0000313" key="2">
    <source>
        <dbReference type="Proteomes" id="UP000436088"/>
    </source>
</evidence>